<evidence type="ECO:0000256" key="1">
    <source>
        <dbReference type="ARBA" id="ARBA00007637"/>
    </source>
</evidence>
<dbReference type="InterPro" id="IPR036291">
    <property type="entry name" value="NAD(P)-bd_dom_sf"/>
</dbReference>
<comment type="similarity">
    <text evidence="1">Belongs to the NAD(P)-dependent epimerase/dehydratase family.</text>
</comment>
<sequence>MPARDPRPLVVVLGAAGYVGSAVTAELARRPVRLRTAARRPVRLPPGAVAEHEPLTVDLAEDGGVAAAVAGAGAVLHLAARIGGPASWRVAEHDDGAERVNVGLARDLVEALRRDRRERPPAVLFAGTAMQRGPSRSARLGGGEPDEPVDPYARQKLAAELILKEASGEGVLRGVSLRLSTVYGDGPGGAGRGVVAAMARRALAGRPLTVWHDGSVRRDLVHVRDIARAFTAALDHADAPAGRHWLVGAGRSLPLREIFAEIAGAAAARNRRPPVPVESVRPPDHAMTADFHDMEIAPSAFRRATGWRPRIALREGLARTVAALAEDPSVDCRAVQLVLTRGRPGEVYHVGGQELTNKELTGRLLELCGAGWERVRFVTDRKGHDLRYSVDDSKTRRELGYAPAIGLDQGLPEVVRWYRENRCWWNGLRDSVGSV</sequence>
<dbReference type="Proteomes" id="UP000572680">
    <property type="component" value="Unassembled WGS sequence"/>
</dbReference>
<dbReference type="AlphaFoldDB" id="A0A7W3QRI0"/>
<protein>
    <submittedName>
        <fullName evidence="3">Nucleoside-diphosphate-sugar epimerase</fullName>
    </submittedName>
</protein>
<dbReference type="PANTHER" id="PTHR43000">
    <property type="entry name" value="DTDP-D-GLUCOSE 4,6-DEHYDRATASE-RELATED"/>
    <property type="match status" value="1"/>
</dbReference>
<dbReference type="SUPFAM" id="SSF51735">
    <property type="entry name" value="NAD(P)-binding Rossmann-fold domains"/>
    <property type="match status" value="2"/>
</dbReference>
<feature type="domain" description="NAD-dependent epimerase/dehydratase" evidence="2">
    <location>
        <begin position="10"/>
        <end position="248"/>
    </location>
</feature>
<accession>A0A7W3QRI0</accession>
<name>A0A7W3QRI0_ACTNM</name>
<keyword evidence="4" id="KW-1185">Reference proteome</keyword>
<dbReference type="CDD" id="cd08946">
    <property type="entry name" value="SDR_e"/>
    <property type="match status" value="1"/>
</dbReference>
<dbReference type="EMBL" id="JACJIA010000015">
    <property type="protein sequence ID" value="MBA8956383.1"/>
    <property type="molecule type" value="Genomic_DNA"/>
</dbReference>
<evidence type="ECO:0000259" key="2">
    <source>
        <dbReference type="Pfam" id="PF01370"/>
    </source>
</evidence>
<evidence type="ECO:0000313" key="3">
    <source>
        <dbReference type="EMBL" id="MBA8956383.1"/>
    </source>
</evidence>
<dbReference type="RefSeq" id="WP_246444797.1">
    <property type="nucleotide sequence ID" value="NZ_JACJIA010000015.1"/>
</dbReference>
<organism evidence="3 4">
    <name type="scientific">Actinomadura namibiensis</name>
    <dbReference type="NCBI Taxonomy" id="182080"/>
    <lineage>
        <taxon>Bacteria</taxon>
        <taxon>Bacillati</taxon>
        <taxon>Actinomycetota</taxon>
        <taxon>Actinomycetes</taxon>
        <taxon>Streptosporangiales</taxon>
        <taxon>Thermomonosporaceae</taxon>
        <taxon>Actinomadura</taxon>
    </lineage>
</organism>
<dbReference type="Gene3D" id="3.40.50.720">
    <property type="entry name" value="NAD(P)-binding Rossmann-like Domain"/>
    <property type="match status" value="2"/>
</dbReference>
<comment type="caution">
    <text evidence="3">The sequence shown here is derived from an EMBL/GenBank/DDBJ whole genome shotgun (WGS) entry which is preliminary data.</text>
</comment>
<proteinExistence type="inferred from homology"/>
<evidence type="ECO:0000313" key="4">
    <source>
        <dbReference type="Proteomes" id="UP000572680"/>
    </source>
</evidence>
<gene>
    <name evidence="3" type="ORF">HNR61_008065</name>
</gene>
<dbReference type="InterPro" id="IPR001509">
    <property type="entry name" value="Epimerase_deHydtase"/>
</dbReference>
<dbReference type="Pfam" id="PF01370">
    <property type="entry name" value="Epimerase"/>
    <property type="match status" value="1"/>
</dbReference>
<reference evidence="3 4" key="1">
    <citation type="submission" date="2020-08" db="EMBL/GenBank/DDBJ databases">
        <title>Genomic Encyclopedia of Type Strains, Phase IV (KMG-IV): sequencing the most valuable type-strain genomes for metagenomic binning, comparative biology and taxonomic classification.</title>
        <authorList>
            <person name="Goeker M."/>
        </authorList>
    </citation>
    <scope>NUCLEOTIDE SEQUENCE [LARGE SCALE GENOMIC DNA]</scope>
    <source>
        <strain evidence="3 4">DSM 44197</strain>
    </source>
</reference>